<reference evidence="9" key="1">
    <citation type="journal article" date="2020" name="New Phytol.">
        <title>Comparative genomics reveals dynamic genome evolution in host specialist ectomycorrhizal fungi.</title>
        <authorList>
            <person name="Lofgren L.A."/>
            <person name="Nguyen N.H."/>
            <person name="Vilgalys R."/>
            <person name="Ruytinx J."/>
            <person name="Liao H.L."/>
            <person name="Branco S."/>
            <person name="Kuo A."/>
            <person name="LaButti K."/>
            <person name="Lipzen A."/>
            <person name="Andreopoulos W."/>
            <person name="Pangilinan J."/>
            <person name="Riley R."/>
            <person name="Hundley H."/>
            <person name="Na H."/>
            <person name="Barry K."/>
            <person name="Grigoriev I.V."/>
            <person name="Stajich J.E."/>
            <person name="Kennedy P.G."/>
        </authorList>
    </citation>
    <scope>NUCLEOTIDE SEQUENCE</scope>
    <source>
        <strain evidence="9">DOB743</strain>
    </source>
</reference>
<comment type="caution">
    <text evidence="9">The sequence shown here is derived from an EMBL/GenBank/DDBJ whole genome shotgun (WGS) entry which is preliminary data.</text>
</comment>
<feature type="compositionally biased region" description="Polar residues" evidence="7">
    <location>
        <begin position="610"/>
        <end position="619"/>
    </location>
</feature>
<dbReference type="EMBL" id="JABBWD010000010">
    <property type="protein sequence ID" value="KAG1780000.1"/>
    <property type="molecule type" value="Genomic_DNA"/>
</dbReference>
<feature type="compositionally biased region" description="Low complexity" evidence="7">
    <location>
        <begin position="803"/>
        <end position="819"/>
    </location>
</feature>
<feature type="region of interest" description="Disordered" evidence="7">
    <location>
        <begin position="141"/>
        <end position="175"/>
    </location>
</feature>
<dbReference type="PANTHER" id="PTHR15067:SF4">
    <property type="entry name" value="E3 UBIQUITIN-PROTEIN LIGASE RNF8"/>
    <property type="match status" value="1"/>
</dbReference>
<feature type="compositionally biased region" description="Basic and acidic residues" evidence="7">
    <location>
        <begin position="298"/>
        <end position="311"/>
    </location>
</feature>
<gene>
    <name evidence="9" type="ORF">EV702DRAFT_1266907</name>
</gene>
<dbReference type="OrthoDB" id="6105938at2759"/>
<dbReference type="Proteomes" id="UP000714275">
    <property type="component" value="Unassembled WGS sequence"/>
</dbReference>
<feature type="compositionally biased region" description="Polar residues" evidence="7">
    <location>
        <begin position="704"/>
        <end position="742"/>
    </location>
</feature>
<sequence length="858" mass="92024">MLVVHPASCCDVCLDPYSISSEPANSPHAIACGHIFCLTCLRSLSPSACPLCRKPFQSDRVKKLHLANPPELDNAEQDAIDTHAGLLLQRVALVSGEDTPEVDVVEVVTEVQEWLQSQPDDPNFHMALRAAVTSLQRYKALQDQSEREKAEYRRLRSQLRSNKRNADHDSKTSRAVEESLLSRIQEIENEHALELSQLHSELENLRKPQTRYRNTSNPLPPPPEPLPIDRFPTFARPGGGLDSLLNGAVPYPAPPPRDNTTHINGDAHASGSKGTSSSHKTVSHPPKPLPISNSRPSEAPRVEEHWTDNTRRPRASSVHSRAPESQPKINITTRGAHIPPGAVLVNTSPTWAARPLVVEDRRSDDERDLRRKERNSISVSADVANDPSTRLASAAAYVSGYGSGYESGYQLISAPYMSSTGGNERAFPLLETQSPEQVIDVLGLVSSSGEDHTTPVPRAQPAPIQAVTEMARVDNVSRSYSDVPSLGSPPPENGMRRRATVQNVGQAARVENVSRGLSDVPLLGTPPPDNGAGRRAAVQSVGQVLGFDVGLSMSNGNVATGLARLNDSAAGSARLNDGAPSRPTDPQIRMPRPRALIPPLDPTPDAESPRSVSTWGTMSTSRAGSMDHLGLLGLHNGGVRGQGSIAGESLIGRLESDEDTTDDDGEDIGVTPVIPGPDALGLIHEDRGDADYAGRDGEWRHRAQSSYAASRTSFPSSHTSRPPNHTSRPPNRLSHIQSSRTQRAYYRRHTSQPRGYEEGTITRVPSGSSSYTNTNALSLHFDASLAMHDHAARPFTGAGGGSFTSSGHGPSTNTGHGFFTSGGHGPVSNTGNVDGPQIVAPTPVVGGPNIAHMWANRT</sequence>
<proteinExistence type="predicted"/>
<dbReference type="PROSITE" id="PS50089">
    <property type="entry name" value="ZF_RING_2"/>
    <property type="match status" value="1"/>
</dbReference>
<keyword evidence="1" id="KW-0808">Transferase</keyword>
<dbReference type="InterPro" id="IPR013083">
    <property type="entry name" value="Znf_RING/FYVE/PHD"/>
</dbReference>
<feature type="compositionally biased region" description="Basic and acidic residues" evidence="7">
    <location>
        <begin position="144"/>
        <end position="154"/>
    </location>
</feature>
<evidence type="ECO:0000313" key="9">
    <source>
        <dbReference type="EMBL" id="KAG1780000.1"/>
    </source>
</evidence>
<evidence type="ECO:0000256" key="3">
    <source>
        <dbReference type="ARBA" id="ARBA00022771"/>
    </source>
</evidence>
<feature type="compositionally biased region" description="Basic and acidic residues" evidence="7">
    <location>
        <begin position="164"/>
        <end position="175"/>
    </location>
</feature>
<evidence type="ECO:0000313" key="10">
    <source>
        <dbReference type="Proteomes" id="UP000714275"/>
    </source>
</evidence>
<dbReference type="GO" id="GO:0000151">
    <property type="term" value="C:ubiquitin ligase complex"/>
    <property type="evidence" value="ECO:0007669"/>
    <property type="project" value="TreeGrafter"/>
</dbReference>
<dbReference type="Gene3D" id="3.30.40.10">
    <property type="entry name" value="Zinc/RING finger domain, C3HC4 (zinc finger)"/>
    <property type="match status" value="1"/>
</dbReference>
<dbReference type="GO" id="GO:0061630">
    <property type="term" value="F:ubiquitin protein ligase activity"/>
    <property type="evidence" value="ECO:0007669"/>
    <property type="project" value="TreeGrafter"/>
</dbReference>
<feature type="region of interest" description="Disordered" evidence="7">
    <location>
        <begin position="798"/>
        <end position="848"/>
    </location>
</feature>
<feature type="region of interest" description="Disordered" evidence="7">
    <location>
        <begin position="571"/>
        <end position="619"/>
    </location>
</feature>
<keyword evidence="10" id="KW-1185">Reference proteome</keyword>
<keyword evidence="2" id="KW-0479">Metal-binding</keyword>
<evidence type="ECO:0000256" key="6">
    <source>
        <dbReference type="PROSITE-ProRule" id="PRU00175"/>
    </source>
</evidence>
<dbReference type="SMART" id="SM00184">
    <property type="entry name" value="RING"/>
    <property type="match status" value="1"/>
</dbReference>
<name>A0A9P7D4J2_9AGAM</name>
<evidence type="ECO:0000256" key="2">
    <source>
        <dbReference type="ARBA" id="ARBA00022723"/>
    </source>
</evidence>
<dbReference type="PANTHER" id="PTHR15067">
    <property type="entry name" value="E3 UBIQUITIN-PROTEIN LIGASE RNF8"/>
    <property type="match status" value="1"/>
</dbReference>
<keyword evidence="5" id="KW-0862">Zinc</keyword>
<keyword evidence="4" id="KW-0833">Ubl conjugation pathway</keyword>
<organism evidence="9 10">
    <name type="scientific">Suillus placidus</name>
    <dbReference type="NCBI Taxonomy" id="48579"/>
    <lineage>
        <taxon>Eukaryota</taxon>
        <taxon>Fungi</taxon>
        <taxon>Dikarya</taxon>
        <taxon>Basidiomycota</taxon>
        <taxon>Agaricomycotina</taxon>
        <taxon>Agaricomycetes</taxon>
        <taxon>Agaricomycetidae</taxon>
        <taxon>Boletales</taxon>
        <taxon>Suillineae</taxon>
        <taxon>Suillaceae</taxon>
        <taxon>Suillus</taxon>
    </lineage>
</organism>
<evidence type="ECO:0000256" key="7">
    <source>
        <dbReference type="SAM" id="MobiDB-lite"/>
    </source>
</evidence>
<dbReference type="InterPro" id="IPR001841">
    <property type="entry name" value="Znf_RING"/>
</dbReference>
<keyword evidence="3 6" id="KW-0863">Zinc-finger</keyword>
<dbReference type="PROSITE" id="PS00518">
    <property type="entry name" value="ZF_RING_1"/>
    <property type="match status" value="1"/>
</dbReference>
<dbReference type="GO" id="GO:0005829">
    <property type="term" value="C:cytosol"/>
    <property type="evidence" value="ECO:0007669"/>
    <property type="project" value="TreeGrafter"/>
</dbReference>
<feature type="region of interest" description="Disordered" evidence="7">
    <location>
        <begin position="700"/>
        <end position="768"/>
    </location>
</feature>
<dbReference type="GO" id="GO:0006511">
    <property type="term" value="P:ubiquitin-dependent protein catabolic process"/>
    <property type="evidence" value="ECO:0007669"/>
    <property type="project" value="TreeGrafter"/>
</dbReference>
<feature type="compositionally biased region" description="Low complexity" evidence="7">
    <location>
        <begin position="267"/>
        <end position="280"/>
    </location>
</feature>
<accession>A0A9P7D4J2</accession>
<protein>
    <recommendedName>
        <fullName evidence="8">RING-type domain-containing protein</fullName>
    </recommendedName>
</protein>
<feature type="compositionally biased region" description="Acidic residues" evidence="7">
    <location>
        <begin position="656"/>
        <end position="667"/>
    </location>
</feature>
<feature type="region of interest" description="Disordered" evidence="7">
    <location>
        <begin position="209"/>
        <end position="335"/>
    </location>
</feature>
<dbReference type="GO" id="GO:0008270">
    <property type="term" value="F:zinc ion binding"/>
    <property type="evidence" value="ECO:0007669"/>
    <property type="project" value="UniProtKB-KW"/>
</dbReference>
<dbReference type="SUPFAM" id="SSF57850">
    <property type="entry name" value="RING/U-box"/>
    <property type="match status" value="1"/>
</dbReference>
<dbReference type="Pfam" id="PF14634">
    <property type="entry name" value="zf-RING_5"/>
    <property type="match status" value="1"/>
</dbReference>
<dbReference type="AlphaFoldDB" id="A0A9P7D4J2"/>
<evidence type="ECO:0000256" key="4">
    <source>
        <dbReference type="ARBA" id="ARBA00022786"/>
    </source>
</evidence>
<evidence type="ECO:0000259" key="8">
    <source>
        <dbReference type="PROSITE" id="PS50089"/>
    </source>
</evidence>
<feature type="region of interest" description="Disordered" evidence="7">
    <location>
        <begin position="656"/>
        <end position="684"/>
    </location>
</feature>
<evidence type="ECO:0000256" key="5">
    <source>
        <dbReference type="ARBA" id="ARBA00022833"/>
    </source>
</evidence>
<evidence type="ECO:0000256" key="1">
    <source>
        <dbReference type="ARBA" id="ARBA00022679"/>
    </source>
</evidence>
<dbReference type="InterPro" id="IPR017907">
    <property type="entry name" value="Znf_RING_CS"/>
</dbReference>
<dbReference type="GO" id="GO:0016567">
    <property type="term" value="P:protein ubiquitination"/>
    <property type="evidence" value="ECO:0007669"/>
    <property type="project" value="TreeGrafter"/>
</dbReference>
<feature type="domain" description="RING-type" evidence="8">
    <location>
        <begin position="10"/>
        <end position="53"/>
    </location>
</feature>